<gene>
    <name evidence="4" type="ORF">TrLO_g13422</name>
</gene>
<reference evidence="5" key="1">
    <citation type="journal article" date="2023" name="Commun. Biol.">
        <title>Genome analysis of Parmales, the sister group of diatoms, reveals the evolutionary specialization of diatoms from phago-mixotrophs to photoautotrophs.</title>
        <authorList>
            <person name="Ban H."/>
            <person name="Sato S."/>
            <person name="Yoshikawa S."/>
            <person name="Yamada K."/>
            <person name="Nakamura Y."/>
            <person name="Ichinomiya M."/>
            <person name="Sato N."/>
            <person name="Blanc-Mathieu R."/>
            <person name="Endo H."/>
            <person name="Kuwata A."/>
            <person name="Ogata H."/>
        </authorList>
    </citation>
    <scope>NUCLEOTIDE SEQUENCE [LARGE SCALE GENOMIC DNA]</scope>
    <source>
        <strain evidence="5">NIES 3700</strain>
    </source>
</reference>
<feature type="region of interest" description="Disordered" evidence="1">
    <location>
        <begin position="866"/>
        <end position="891"/>
    </location>
</feature>
<organism evidence="4 5">
    <name type="scientific">Triparma laevis f. longispina</name>
    <dbReference type="NCBI Taxonomy" id="1714387"/>
    <lineage>
        <taxon>Eukaryota</taxon>
        <taxon>Sar</taxon>
        <taxon>Stramenopiles</taxon>
        <taxon>Ochrophyta</taxon>
        <taxon>Bolidophyceae</taxon>
        <taxon>Parmales</taxon>
        <taxon>Triparmaceae</taxon>
        <taxon>Triparma</taxon>
    </lineage>
</organism>
<dbReference type="EMBL" id="BRXW01000286">
    <property type="protein sequence ID" value="GMI17280.1"/>
    <property type="molecule type" value="Genomic_DNA"/>
</dbReference>
<keyword evidence="5" id="KW-1185">Reference proteome</keyword>
<dbReference type="OrthoDB" id="192007at2759"/>
<feature type="transmembrane region" description="Helical" evidence="2">
    <location>
        <begin position="546"/>
        <end position="566"/>
    </location>
</feature>
<feature type="region of interest" description="Disordered" evidence="1">
    <location>
        <begin position="601"/>
        <end position="625"/>
    </location>
</feature>
<keyword evidence="2" id="KW-0472">Membrane</keyword>
<evidence type="ECO:0000313" key="4">
    <source>
        <dbReference type="EMBL" id="GMI17280.1"/>
    </source>
</evidence>
<dbReference type="Proteomes" id="UP001165122">
    <property type="component" value="Unassembled WGS sequence"/>
</dbReference>
<evidence type="ECO:0000259" key="3">
    <source>
        <dbReference type="Pfam" id="PF18181"/>
    </source>
</evidence>
<evidence type="ECO:0000313" key="5">
    <source>
        <dbReference type="Proteomes" id="UP001165122"/>
    </source>
</evidence>
<proteinExistence type="predicted"/>
<evidence type="ECO:0000256" key="1">
    <source>
        <dbReference type="SAM" id="MobiDB-lite"/>
    </source>
</evidence>
<dbReference type="Pfam" id="PF18181">
    <property type="entry name" value="SLATT_1"/>
    <property type="match status" value="1"/>
</dbReference>
<name>A0A9W7FSC7_9STRA</name>
<accession>A0A9W7FSC7</accession>
<sequence>MGESTCSCVRYIRCLYMILLAIYSCIYYDDNGVPGPPAIELLEEGSPRHLTNGPEIIMCRAKICDETTGAALSSTICEFMFVPSGAKVPTAGELLAVVKNKWKLPMANMLINCDAGSMHPKALATKKLSSQPQFNDWMEQSRAQLMKTSDESTPDLSDPEVLKEQSNIVINQLIFQRLLTIFSAVLDAASLSNNWIFINRANPAGSSATGQFMLELAMQQTSQRPIVIVIESLGRIRSFYNDDAVKQVASLENLQRKGKPLKDYHPAEFEPAKFLAAYDIEEFDDYRDWLEMDLPCEPHKADLAPDTGKVGDRARWSYHYQSCCFTSGTHYIILDGDESSFPTAALGTVGFVCAHGSTRAYQRLRGVIQAGRPLIMMNNTGGVTQAFASLHKAMMKGQEEGQLLTSNELLDKIEIMNNVDQWTKNFGIPEIMMFRELMQRAPLLFQKTIVVVDLVKDSAEDVLGTVTGCFASSSGGVPELGIGNAETGVVYNAWKRHLVLYENRRSLQKYGNTLFIWLTILGVSTASLSTVYANKADLGISPEGESIMNTFIILLPIATALIGQVITRQRYAEKWKICDMAGSMIVSEIYNFRASVGPYTGGVSSSPEEEEEGSGGGGGGGSEASKKRNLFVKRIQAIFARVMESDVGKSGALVYGQILRMDTSDGVESKFHKILKKHIEQNLIFTKDPEVAKNGLAIKGKNEKIGSMPSMASLNRQEDKLQNIEKDDFVSPITVETYFEYRATPLALAYEKHTPVISDQLSFLEITVFLLTSSGAVLAVPGVELGSWVAITVAMATAVTSYLEYFQLRVERDTRNNSLAEFQNLVTWWESLSIIDKRTKQSKEKAVSTIENGVLLLVERRAGAAFGGGGGEDEGDGGEGGEGGGEEKKDK</sequence>
<feature type="transmembrane region" description="Helical" evidence="2">
    <location>
        <begin position="785"/>
        <end position="805"/>
    </location>
</feature>
<dbReference type="InterPro" id="IPR040884">
    <property type="entry name" value="SLATT_1"/>
</dbReference>
<dbReference type="AlphaFoldDB" id="A0A9W7FSC7"/>
<feature type="transmembrane region" description="Helical" evidence="2">
    <location>
        <begin position="761"/>
        <end position="779"/>
    </location>
</feature>
<feature type="domain" description="SMODS and SLOG-associating 2TM effector" evidence="3">
    <location>
        <begin position="738"/>
        <end position="852"/>
    </location>
</feature>
<evidence type="ECO:0000256" key="2">
    <source>
        <dbReference type="SAM" id="Phobius"/>
    </source>
</evidence>
<comment type="caution">
    <text evidence="4">The sequence shown here is derived from an EMBL/GenBank/DDBJ whole genome shotgun (WGS) entry which is preliminary data.</text>
</comment>
<protein>
    <recommendedName>
        <fullName evidence="3">SMODS and SLOG-associating 2TM effector domain-containing protein</fullName>
    </recommendedName>
</protein>
<keyword evidence="2" id="KW-0812">Transmembrane</keyword>
<keyword evidence="2" id="KW-1133">Transmembrane helix</keyword>
<feature type="transmembrane region" description="Helical" evidence="2">
    <location>
        <begin position="514"/>
        <end position="534"/>
    </location>
</feature>